<proteinExistence type="predicted"/>
<organism evidence="1">
    <name type="scientific">Rhizophagus irregularis (strain DAOM 181602 / DAOM 197198 / MUCL 43194)</name>
    <name type="common">Arbuscular mycorrhizal fungus</name>
    <name type="synonym">Glomus intraradices</name>
    <dbReference type="NCBI Taxonomy" id="747089"/>
    <lineage>
        <taxon>Eukaryota</taxon>
        <taxon>Fungi</taxon>
        <taxon>Fungi incertae sedis</taxon>
        <taxon>Mucoromycota</taxon>
        <taxon>Glomeromycotina</taxon>
        <taxon>Glomeromycetes</taxon>
        <taxon>Glomerales</taxon>
        <taxon>Glomeraceae</taxon>
        <taxon>Rhizophagus</taxon>
    </lineage>
</organism>
<protein>
    <submittedName>
        <fullName evidence="1">Uncharacterized protein</fullName>
    </submittedName>
</protein>
<name>U9TLF5_RHIID</name>
<accession>U9TLF5</accession>
<sequence length="50" mass="5673">MVSGVDRRGIRGFSAIKPVRMIGNQEFGSAFRLTTPLSKQQFRTEFVINQ</sequence>
<reference evidence="1" key="1">
    <citation type="submission" date="2013-07" db="EMBL/GenBank/DDBJ databases">
        <title>The genome of an arbuscular mycorrhizal fungus provides insights into the evolution of the oldest plant symbiosis.</title>
        <authorList>
            <consortium name="DOE Joint Genome Institute"/>
            <person name="Tisserant E."/>
            <person name="Malbreil M."/>
            <person name="Kuo A."/>
            <person name="Kohler A."/>
            <person name="Symeonidi A."/>
            <person name="Balestrini R."/>
            <person name="Charron P."/>
            <person name="Duensing N."/>
            <person name="Frei-dit-Frey N."/>
            <person name="Gianinazzi-Pearson V."/>
            <person name="Gilbert B."/>
            <person name="Handa Y."/>
            <person name="Hijri M."/>
            <person name="Kaul R."/>
            <person name="Kawaguchi M."/>
            <person name="Krajinski F."/>
            <person name="Lammers P."/>
            <person name="Lapierre D."/>
            <person name="Masclaux F.G."/>
            <person name="Murat C."/>
            <person name="Morin E."/>
            <person name="Ndikumana S."/>
            <person name="Pagni M."/>
            <person name="Petitpierre D."/>
            <person name="Requena N."/>
            <person name="Rosikiewicz P."/>
            <person name="Riley R."/>
            <person name="Saito K."/>
            <person name="San Clemente H."/>
            <person name="Shapiro H."/>
            <person name="van Tuinen D."/>
            <person name="Becard G."/>
            <person name="Bonfante P."/>
            <person name="Paszkowski U."/>
            <person name="Shachar-Hill Y."/>
            <person name="Young J.P."/>
            <person name="Sanders I.R."/>
            <person name="Henrissat B."/>
            <person name="Rensing S.A."/>
            <person name="Grigoriev I.V."/>
            <person name="Corradi N."/>
            <person name="Roux C."/>
            <person name="Martin F."/>
        </authorList>
    </citation>
    <scope>NUCLEOTIDE SEQUENCE</scope>
    <source>
        <strain evidence="1">DAOM 197198</strain>
    </source>
</reference>
<dbReference type="HOGENOM" id="CLU_3125751_0_0_1"/>
<dbReference type="AlphaFoldDB" id="U9TLF5"/>
<evidence type="ECO:0000313" key="1">
    <source>
        <dbReference type="EMBL" id="ESA08994.1"/>
    </source>
</evidence>
<gene>
    <name evidence="1" type="ORF">GLOINDRAFT_31059</name>
</gene>
<dbReference type="EMBL" id="KI288592">
    <property type="protein sequence ID" value="ESA08994.1"/>
    <property type="molecule type" value="Genomic_DNA"/>
</dbReference>